<keyword evidence="1" id="KW-1133">Transmembrane helix</keyword>
<evidence type="ECO:0000313" key="4">
    <source>
        <dbReference type="Proteomes" id="UP000030651"/>
    </source>
</evidence>
<dbReference type="KEGG" id="pfy:PFICI_06327"/>
<keyword evidence="1" id="KW-0472">Membrane</keyword>
<keyword evidence="4" id="KW-1185">Reference proteome</keyword>
<evidence type="ECO:0000256" key="1">
    <source>
        <dbReference type="SAM" id="Phobius"/>
    </source>
</evidence>
<dbReference type="InterPro" id="IPR046529">
    <property type="entry name" value="DUF6594"/>
</dbReference>
<evidence type="ECO:0000313" key="3">
    <source>
        <dbReference type="EMBL" id="ETS81325.1"/>
    </source>
</evidence>
<dbReference type="Pfam" id="PF20237">
    <property type="entry name" value="DUF6594"/>
    <property type="match status" value="1"/>
</dbReference>
<dbReference type="RefSeq" id="XP_007833099.1">
    <property type="nucleotide sequence ID" value="XM_007834908.1"/>
</dbReference>
<sequence length="157" mass="17455">MHGLGPARSRNVKNVATWFEDNLGAITHNERQFVEHRQELLSIRRSKSLVRQWFEDHIVFPAQGRLSLFRKSPPAAMGAQDRATVYMISDDAIDVVASLALFVVAATMLVLPLWILQTLQEVKLKLAVISVFAISCLAFLNIATVGRPFERLAATAG</sequence>
<accession>W3X5J9</accession>
<dbReference type="PANTHER" id="PTHR34502:SF4">
    <property type="entry name" value="DUF6594 DOMAIN-CONTAINING PROTEIN"/>
    <property type="match status" value="1"/>
</dbReference>
<proteinExistence type="predicted"/>
<dbReference type="PANTHER" id="PTHR34502">
    <property type="entry name" value="DUF6594 DOMAIN-CONTAINING PROTEIN-RELATED"/>
    <property type="match status" value="1"/>
</dbReference>
<dbReference type="Proteomes" id="UP000030651">
    <property type="component" value="Unassembled WGS sequence"/>
</dbReference>
<feature type="transmembrane region" description="Helical" evidence="1">
    <location>
        <begin position="122"/>
        <end position="143"/>
    </location>
</feature>
<gene>
    <name evidence="3" type="ORF">PFICI_06327</name>
</gene>
<feature type="domain" description="DUF6594" evidence="2">
    <location>
        <begin position="4"/>
        <end position="156"/>
    </location>
</feature>
<dbReference type="EMBL" id="KI912112">
    <property type="protein sequence ID" value="ETS81325.1"/>
    <property type="molecule type" value="Genomic_DNA"/>
</dbReference>
<protein>
    <recommendedName>
        <fullName evidence="2">DUF6594 domain-containing protein</fullName>
    </recommendedName>
</protein>
<organism evidence="3 4">
    <name type="scientific">Pestalotiopsis fici (strain W106-1 / CGMCC3.15140)</name>
    <dbReference type="NCBI Taxonomy" id="1229662"/>
    <lineage>
        <taxon>Eukaryota</taxon>
        <taxon>Fungi</taxon>
        <taxon>Dikarya</taxon>
        <taxon>Ascomycota</taxon>
        <taxon>Pezizomycotina</taxon>
        <taxon>Sordariomycetes</taxon>
        <taxon>Xylariomycetidae</taxon>
        <taxon>Amphisphaeriales</taxon>
        <taxon>Sporocadaceae</taxon>
        <taxon>Pestalotiopsis</taxon>
    </lineage>
</organism>
<reference evidence="4" key="1">
    <citation type="journal article" date="2015" name="BMC Genomics">
        <title>Genomic and transcriptomic analysis of the endophytic fungus Pestalotiopsis fici reveals its lifestyle and high potential for synthesis of natural products.</title>
        <authorList>
            <person name="Wang X."/>
            <person name="Zhang X."/>
            <person name="Liu L."/>
            <person name="Xiang M."/>
            <person name="Wang W."/>
            <person name="Sun X."/>
            <person name="Che Y."/>
            <person name="Guo L."/>
            <person name="Liu G."/>
            <person name="Guo L."/>
            <person name="Wang C."/>
            <person name="Yin W.B."/>
            <person name="Stadler M."/>
            <person name="Zhang X."/>
            <person name="Liu X."/>
        </authorList>
    </citation>
    <scope>NUCLEOTIDE SEQUENCE [LARGE SCALE GENOMIC DNA]</scope>
    <source>
        <strain evidence="4">W106-1 / CGMCC3.15140</strain>
    </source>
</reference>
<dbReference type="AlphaFoldDB" id="W3X5J9"/>
<dbReference type="OrthoDB" id="3533814at2759"/>
<keyword evidence="1" id="KW-0812">Transmembrane</keyword>
<dbReference type="GeneID" id="19271340"/>
<dbReference type="HOGENOM" id="CLU_1678538_0_0_1"/>
<evidence type="ECO:0000259" key="2">
    <source>
        <dbReference type="Pfam" id="PF20237"/>
    </source>
</evidence>
<dbReference type="InParanoid" id="W3X5J9"/>
<name>W3X5J9_PESFW</name>
<feature type="transmembrane region" description="Helical" evidence="1">
    <location>
        <begin position="92"/>
        <end position="116"/>
    </location>
</feature>